<keyword evidence="10" id="KW-1185">Reference proteome</keyword>
<evidence type="ECO:0000256" key="2">
    <source>
        <dbReference type="ARBA" id="ARBA00022552"/>
    </source>
</evidence>
<dbReference type="PROSITE" id="PS50082">
    <property type="entry name" value="WD_REPEATS_2"/>
    <property type="match status" value="1"/>
</dbReference>
<accession>A0AAD8E980</accession>
<evidence type="ECO:0000256" key="6">
    <source>
        <dbReference type="PROSITE-ProRule" id="PRU00221"/>
    </source>
</evidence>
<dbReference type="Proteomes" id="UP001233999">
    <property type="component" value="Unassembled WGS sequence"/>
</dbReference>
<gene>
    <name evidence="9" type="ORF">L9F63_003608</name>
</gene>
<dbReference type="PROSITE" id="PS50294">
    <property type="entry name" value="WD_REPEATS_REGION"/>
    <property type="match status" value="1"/>
</dbReference>
<dbReference type="EMBL" id="JASPKZ010007831">
    <property type="protein sequence ID" value="KAJ9582025.1"/>
    <property type="molecule type" value="Genomic_DNA"/>
</dbReference>
<dbReference type="InterPro" id="IPR019775">
    <property type="entry name" value="WD40_repeat_CS"/>
</dbReference>
<keyword evidence="5" id="KW-0539">Nucleus</keyword>
<evidence type="ECO:0000256" key="1">
    <source>
        <dbReference type="ARBA" id="ARBA00004604"/>
    </source>
</evidence>
<reference evidence="9" key="1">
    <citation type="journal article" date="2023" name="IScience">
        <title>Live-bearing cockroach genome reveals convergent evolutionary mechanisms linked to viviparity in insects and beyond.</title>
        <authorList>
            <person name="Fouks B."/>
            <person name="Harrison M.C."/>
            <person name="Mikhailova A.A."/>
            <person name="Marchal E."/>
            <person name="English S."/>
            <person name="Carruthers M."/>
            <person name="Jennings E.C."/>
            <person name="Chiamaka E.L."/>
            <person name="Frigard R.A."/>
            <person name="Pippel M."/>
            <person name="Attardo G.M."/>
            <person name="Benoit J.B."/>
            <person name="Bornberg-Bauer E."/>
            <person name="Tobe S.S."/>
        </authorList>
    </citation>
    <scope>NUCLEOTIDE SEQUENCE</scope>
    <source>
        <strain evidence="9">Stay&amp;Tobe</strain>
    </source>
</reference>
<evidence type="ECO:0000313" key="10">
    <source>
        <dbReference type="Proteomes" id="UP001233999"/>
    </source>
</evidence>
<dbReference type="PANTHER" id="PTHR14085">
    <property type="entry name" value="WD-REPEAT PROTEIN BING4"/>
    <property type="match status" value="1"/>
</dbReference>
<dbReference type="FunFam" id="2.130.10.10:FF:000378">
    <property type="entry name" value="U3 small nucleolar RNA-associated protein 7"/>
    <property type="match status" value="1"/>
</dbReference>
<dbReference type="PANTHER" id="PTHR14085:SF3">
    <property type="entry name" value="WD REPEAT-CONTAINING PROTEIN 46"/>
    <property type="match status" value="1"/>
</dbReference>
<dbReference type="GO" id="GO:0000462">
    <property type="term" value="P:maturation of SSU-rRNA from tricistronic rRNA transcript (SSU-rRNA, 5.8S rRNA, LSU-rRNA)"/>
    <property type="evidence" value="ECO:0007669"/>
    <property type="project" value="TreeGrafter"/>
</dbReference>
<dbReference type="InterPro" id="IPR040315">
    <property type="entry name" value="WDR46/Utp7"/>
</dbReference>
<dbReference type="PROSITE" id="PS00678">
    <property type="entry name" value="WD_REPEATS_1"/>
    <property type="match status" value="1"/>
</dbReference>
<dbReference type="InterPro" id="IPR036322">
    <property type="entry name" value="WD40_repeat_dom_sf"/>
</dbReference>
<keyword evidence="3 6" id="KW-0853">WD repeat</keyword>
<name>A0AAD8E980_DIPPU</name>
<feature type="compositionally biased region" description="Basic and acidic residues" evidence="7">
    <location>
        <begin position="19"/>
        <end position="29"/>
    </location>
</feature>
<dbReference type="SMART" id="SM00320">
    <property type="entry name" value="WD40"/>
    <property type="match status" value="2"/>
</dbReference>
<sequence length="450" mass="51151">MSNKTKMPDRKPKRIPVPENRKVPYKRGEGFSGDGVKSDIHKMKLKRREENVEFAVEQSARAELLLAEESGFLIPDEGEITRQFTQKQIAESVDVTSATKHFDLHLAQFGPYRMNYSRNGRHLLIGGKRGHVAAMDWVTKRLLCEINVMEAAYDVQWLHVETMFAVAQKQWVYMYDNQGIELHCVKQLNKILRMEFLPYHFLLSTANEDGFLSWLDISIGEMVSQFNTKMGRLNLMTLNPYNAVVCLGHSKGIVSMWSPNVREPLCKMLCHQQPLQSLAIDSKGQYMATSAVDRTLNIWDVRSLDGPLQKYKLNAIANNLAFSQRGLLAVGQGNVVEIFKDCCTRTEDKAYLKHRLHKPISNMEFCPYEDVLGVASEEGFTSLIIPGSGEPNFDALESNPFQNKSQRKEAEVKALLDKIQPEFITLDPTVISDVDIPTLKDKIEAKKKLL</sequence>
<comment type="caution">
    <text evidence="9">The sequence shown here is derived from an EMBL/GenBank/DDBJ whole genome shotgun (WGS) entry which is preliminary data.</text>
</comment>
<dbReference type="InterPro" id="IPR015943">
    <property type="entry name" value="WD40/YVTN_repeat-like_dom_sf"/>
</dbReference>
<dbReference type="SUPFAM" id="SSF50978">
    <property type="entry name" value="WD40 repeat-like"/>
    <property type="match status" value="1"/>
</dbReference>
<dbReference type="GO" id="GO:0030686">
    <property type="term" value="C:90S preribosome"/>
    <property type="evidence" value="ECO:0007669"/>
    <property type="project" value="TreeGrafter"/>
</dbReference>
<feature type="compositionally biased region" description="Basic and acidic residues" evidence="7">
    <location>
        <begin position="1"/>
        <end position="10"/>
    </location>
</feature>
<reference evidence="9" key="2">
    <citation type="submission" date="2023-05" db="EMBL/GenBank/DDBJ databases">
        <authorList>
            <person name="Fouks B."/>
        </authorList>
    </citation>
    <scope>NUCLEOTIDE SEQUENCE</scope>
    <source>
        <strain evidence="9">Stay&amp;Tobe</strain>
        <tissue evidence="9">Testes</tissue>
    </source>
</reference>
<feature type="domain" description="BING4 C-terminal" evidence="8">
    <location>
        <begin position="350"/>
        <end position="428"/>
    </location>
</feature>
<dbReference type="InterPro" id="IPR012952">
    <property type="entry name" value="BING4_C_dom"/>
</dbReference>
<dbReference type="InterPro" id="IPR001680">
    <property type="entry name" value="WD40_rpt"/>
</dbReference>
<protein>
    <recommendedName>
        <fullName evidence="8">BING4 C-terminal domain-containing protein</fullName>
    </recommendedName>
</protein>
<proteinExistence type="predicted"/>
<feature type="repeat" description="WD" evidence="6">
    <location>
        <begin position="268"/>
        <end position="303"/>
    </location>
</feature>
<evidence type="ECO:0000313" key="9">
    <source>
        <dbReference type="EMBL" id="KAJ9582025.1"/>
    </source>
</evidence>
<keyword evidence="4" id="KW-0677">Repeat</keyword>
<dbReference type="SMART" id="SM01033">
    <property type="entry name" value="BING4CT"/>
    <property type="match status" value="1"/>
</dbReference>
<feature type="region of interest" description="Disordered" evidence="7">
    <location>
        <begin position="1"/>
        <end position="37"/>
    </location>
</feature>
<comment type="subcellular location">
    <subcellularLocation>
        <location evidence="1">Nucleus</location>
        <location evidence="1">Nucleolus</location>
    </subcellularLocation>
</comment>
<evidence type="ECO:0000256" key="7">
    <source>
        <dbReference type="SAM" id="MobiDB-lite"/>
    </source>
</evidence>
<evidence type="ECO:0000256" key="5">
    <source>
        <dbReference type="ARBA" id="ARBA00023242"/>
    </source>
</evidence>
<dbReference type="AlphaFoldDB" id="A0AAD8E980"/>
<evidence type="ECO:0000256" key="4">
    <source>
        <dbReference type="ARBA" id="ARBA00022737"/>
    </source>
</evidence>
<feature type="non-terminal residue" evidence="9">
    <location>
        <position position="450"/>
    </location>
</feature>
<evidence type="ECO:0000256" key="3">
    <source>
        <dbReference type="ARBA" id="ARBA00022574"/>
    </source>
</evidence>
<dbReference type="Gene3D" id="2.130.10.10">
    <property type="entry name" value="YVTN repeat-like/Quinoprotein amine dehydrogenase"/>
    <property type="match status" value="1"/>
</dbReference>
<dbReference type="Pfam" id="PF08149">
    <property type="entry name" value="BING4CT"/>
    <property type="match status" value="1"/>
</dbReference>
<dbReference type="GO" id="GO:0032040">
    <property type="term" value="C:small-subunit processome"/>
    <property type="evidence" value="ECO:0007669"/>
    <property type="project" value="TreeGrafter"/>
</dbReference>
<dbReference type="Pfam" id="PF00400">
    <property type="entry name" value="WD40"/>
    <property type="match status" value="1"/>
</dbReference>
<organism evidence="9 10">
    <name type="scientific">Diploptera punctata</name>
    <name type="common">Pacific beetle cockroach</name>
    <dbReference type="NCBI Taxonomy" id="6984"/>
    <lineage>
        <taxon>Eukaryota</taxon>
        <taxon>Metazoa</taxon>
        <taxon>Ecdysozoa</taxon>
        <taxon>Arthropoda</taxon>
        <taxon>Hexapoda</taxon>
        <taxon>Insecta</taxon>
        <taxon>Pterygota</taxon>
        <taxon>Neoptera</taxon>
        <taxon>Polyneoptera</taxon>
        <taxon>Dictyoptera</taxon>
        <taxon>Blattodea</taxon>
        <taxon>Blaberoidea</taxon>
        <taxon>Blaberidae</taxon>
        <taxon>Diplopterinae</taxon>
        <taxon>Diploptera</taxon>
    </lineage>
</organism>
<evidence type="ECO:0000259" key="8">
    <source>
        <dbReference type="SMART" id="SM01033"/>
    </source>
</evidence>
<keyword evidence="2" id="KW-0698">rRNA processing</keyword>